<comment type="caution">
    <text evidence="1">The sequence shown here is derived from an EMBL/GenBank/DDBJ whole genome shotgun (WGS) entry which is preliminary data.</text>
</comment>
<sequence>MIRAILDSTHPPNHLITLLWVPADNEHPGNTAAHTQAQSLVNRAESDPPSSRIASDRLLSYHELTLFYRNFRLIYLPPHKSLPISDHILWRRLQTATVTTPFLLSIITHGETSPHCHLCPRTRSDFDHIFLNCPNKPKPPWQGSEYQERWEAALRSSQSELQLWAVGWARGVAEAQKCPAI</sequence>
<organism evidence="1 2">
    <name type="scientific">Dermacentor silvarum</name>
    <name type="common">Tick</name>
    <dbReference type="NCBI Taxonomy" id="543639"/>
    <lineage>
        <taxon>Eukaryota</taxon>
        <taxon>Metazoa</taxon>
        <taxon>Ecdysozoa</taxon>
        <taxon>Arthropoda</taxon>
        <taxon>Chelicerata</taxon>
        <taxon>Arachnida</taxon>
        <taxon>Acari</taxon>
        <taxon>Parasitiformes</taxon>
        <taxon>Ixodida</taxon>
        <taxon>Ixodoidea</taxon>
        <taxon>Ixodidae</taxon>
        <taxon>Rhipicephalinae</taxon>
        <taxon>Dermacentor</taxon>
    </lineage>
</organism>
<gene>
    <name evidence="1" type="ORF">HPB49_021081</name>
</gene>
<reference evidence="1" key="1">
    <citation type="submission" date="2020-05" db="EMBL/GenBank/DDBJ databases">
        <title>Large-scale comparative analyses of tick genomes elucidate their genetic diversity and vector capacities.</title>
        <authorList>
            <person name="Jia N."/>
            <person name="Wang J."/>
            <person name="Shi W."/>
            <person name="Du L."/>
            <person name="Sun Y."/>
            <person name="Zhan W."/>
            <person name="Jiang J."/>
            <person name="Wang Q."/>
            <person name="Zhang B."/>
            <person name="Ji P."/>
            <person name="Sakyi L.B."/>
            <person name="Cui X."/>
            <person name="Yuan T."/>
            <person name="Jiang B."/>
            <person name="Yang W."/>
            <person name="Lam T.T.-Y."/>
            <person name="Chang Q."/>
            <person name="Ding S."/>
            <person name="Wang X."/>
            <person name="Zhu J."/>
            <person name="Ruan X."/>
            <person name="Zhao L."/>
            <person name="Wei J."/>
            <person name="Que T."/>
            <person name="Du C."/>
            <person name="Cheng J."/>
            <person name="Dai P."/>
            <person name="Han X."/>
            <person name="Huang E."/>
            <person name="Gao Y."/>
            <person name="Liu J."/>
            <person name="Shao H."/>
            <person name="Ye R."/>
            <person name="Li L."/>
            <person name="Wei W."/>
            <person name="Wang X."/>
            <person name="Wang C."/>
            <person name="Yang T."/>
            <person name="Huo Q."/>
            <person name="Li W."/>
            <person name="Guo W."/>
            <person name="Chen H."/>
            <person name="Zhou L."/>
            <person name="Ni X."/>
            <person name="Tian J."/>
            <person name="Zhou Y."/>
            <person name="Sheng Y."/>
            <person name="Liu T."/>
            <person name="Pan Y."/>
            <person name="Xia L."/>
            <person name="Li J."/>
            <person name="Zhao F."/>
            <person name="Cao W."/>
        </authorList>
    </citation>
    <scope>NUCLEOTIDE SEQUENCE</scope>
    <source>
        <strain evidence="1">Dsil-2018</strain>
    </source>
</reference>
<name>A0ACB8CBC6_DERSI</name>
<dbReference type="EMBL" id="CM023477">
    <property type="protein sequence ID" value="KAH7938164.1"/>
    <property type="molecule type" value="Genomic_DNA"/>
</dbReference>
<dbReference type="Proteomes" id="UP000821865">
    <property type="component" value="Chromosome 8"/>
</dbReference>
<evidence type="ECO:0000313" key="2">
    <source>
        <dbReference type="Proteomes" id="UP000821865"/>
    </source>
</evidence>
<proteinExistence type="predicted"/>
<evidence type="ECO:0000313" key="1">
    <source>
        <dbReference type="EMBL" id="KAH7938164.1"/>
    </source>
</evidence>
<protein>
    <submittedName>
        <fullName evidence="1">Uncharacterized protein</fullName>
    </submittedName>
</protein>
<accession>A0ACB8CBC6</accession>
<keyword evidence="2" id="KW-1185">Reference proteome</keyword>